<evidence type="ECO:0000256" key="1">
    <source>
        <dbReference type="ARBA" id="ARBA00001964"/>
    </source>
</evidence>
<dbReference type="InterPro" id="IPR000399">
    <property type="entry name" value="TPP-bd_CS"/>
</dbReference>
<dbReference type="HOGENOM" id="CLU_013748_3_1_6"/>
<evidence type="ECO:0000256" key="4">
    <source>
        <dbReference type="RuleBase" id="RU362132"/>
    </source>
</evidence>
<evidence type="ECO:0000259" key="6">
    <source>
        <dbReference type="Pfam" id="PF02775"/>
    </source>
</evidence>
<dbReference type="FunFam" id="3.40.50.970:FF:000007">
    <property type="entry name" value="Acetolactate synthase"/>
    <property type="match status" value="1"/>
</dbReference>
<reference evidence="8 9" key="1">
    <citation type="journal article" date="2009" name="PLoS ONE">
        <title>The complete genome of Teredinibacter turnerae T7901: an intracellular endosymbiont of marine wood-boring bivalves (shipworms).</title>
        <authorList>
            <person name="Yang J.C."/>
            <person name="Madupu R."/>
            <person name="Durkin A.S."/>
            <person name="Ekborg N.A."/>
            <person name="Pedamallu C.S."/>
            <person name="Hostetler J.B."/>
            <person name="Radune D."/>
            <person name="Toms B.S."/>
            <person name="Henrissat B."/>
            <person name="Coutinho P.M."/>
            <person name="Schwarz S."/>
            <person name="Field L."/>
            <person name="Trindade-Silva A.E."/>
            <person name="Soares C.A.G."/>
            <person name="Elshahawi S."/>
            <person name="Hanora A."/>
            <person name="Schmidt E.W."/>
            <person name="Haygood M.G."/>
            <person name="Posfai J."/>
            <person name="Benner J."/>
            <person name="Madinger C."/>
            <person name="Nove J."/>
            <person name="Anton B."/>
            <person name="Chaudhary K."/>
            <person name="Foster J."/>
            <person name="Holman A."/>
            <person name="Kumar S."/>
            <person name="Lessard P.A."/>
            <person name="Luyten Y.A."/>
            <person name="Slatko B."/>
            <person name="Wood N."/>
            <person name="Wu B."/>
            <person name="Teplitski M."/>
            <person name="Mougous J.D."/>
            <person name="Ward N."/>
            <person name="Eisen J.A."/>
            <person name="Badger J.H."/>
            <person name="Distel D.L."/>
        </authorList>
    </citation>
    <scope>NUCLEOTIDE SEQUENCE [LARGE SCALE GENOMIC DNA]</scope>
    <source>
        <strain evidence="9">ATCC 39867 / T7901</strain>
    </source>
</reference>
<protein>
    <submittedName>
        <fullName evidence="8">Acetolactate synthase large subunit</fullName>
    </submittedName>
</protein>
<dbReference type="CDD" id="cd00568">
    <property type="entry name" value="TPP_enzymes"/>
    <property type="match status" value="1"/>
</dbReference>
<dbReference type="InterPro" id="IPR029035">
    <property type="entry name" value="DHS-like_NAD/FAD-binding_dom"/>
</dbReference>
<dbReference type="CDD" id="cd07035">
    <property type="entry name" value="TPP_PYR_POX_like"/>
    <property type="match status" value="1"/>
</dbReference>
<evidence type="ECO:0000313" key="9">
    <source>
        <dbReference type="Proteomes" id="UP000009080"/>
    </source>
</evidence>
<dbReference type="InterPro" id="IPR045229">
    <property type="entry name" value="TPP_enz"/>
</dbReference>
<dbReference type="InterPro" id="IPR029061">
    <property type="entry name" value="THDP-binding"/>
</dbReference>
<keyword evidence="9" id="KW-1185">Reference proteome</keyword>
<dbReference type="OrthoDB" id="9785953at2"/>
<dbReference type="STRING" id="377629.TERTU_3370"/>
<dbReference type="KEGG" id="ttu:TERTU_3370"/>
<dbReference type="InterPro" id="IPR011766">
    <property type="entry name" value="TPP_enzyme_TPP-bd"/>
</dbReference>
<sequence length="610" mass="65548">MSTELPAVSNTKTLSPPEFEAADLIIHYLEAIGVDHVFGVPGGAIEPIYNALARSARRGSVAAVGACHEAAAAYMADGYFRESGKLGVCMATSGPGATNLITGVACAYDNNIPMLVISGQPTITSFGKGALQESSCTGVNVMGMFRHCTKYDSLVSHINQLETKLVTAILQALQSPQGPVHLSVPVDILRAPVAKPIRALQLKNQIEYQNRSFDESAVDALFDELMDDPEPLFFVGNGAAGAVDKIMELVDICGARFISAPDAKGLVNIRHASYRGVFGLGGHASAVQAIHEHASSIVAFGTGFGEFTSGGWDDALLSDRLIHVDQSTANLVQSPMAKLHVQGHIPTLCRKLLERLAAAGRVADPNPRYYEKTNPNVTVQDASKYHSDEVPIKPQRLMKCLSESFPGHTRFVADAGNSMMWAPHYLQLIDPRQRLNPAAANLANSGNERRRKQSNWLQLTLNFAPMGWAIGAAVGMSRANPRAPVVCITGDGSYLMSGQEITVAAKEKLPVTFVILNDSVYGMVMHGQRLAGAEPIGFELPTIDFAKLAASMGIRNYVIHSAQDFEKIAGGFRALDQGPLLLDVRIDKEEVPPMINRLKVLGTAKESNEV</sequence>
<evidence type="ECO:0000313" key="8">
    <source>
        <dbReference type="EMBL" id="ACR14060.1"/>
    </source>
</evidence>
<dbReference type="SUPFAM" id="SSF52467">
    <property type="entry name" value="DHS-like NAD/FAD-binding domain"/>
    <property type="match status" value="1"/>
</dbReference>
<evidence type="ECO:0000259" key="5">
    <source>
        <dbReference type="Pfam" id="PF00205"/>
    </source>
</evidence>
<dbReference type="SUPFAM" id="SSF52518">
    <property type="entry name" value="Thiamin diphosphate-binding fold (THDP-binding)"/>
    <property type="match status" value="2"/>
</dbReference>
<proteinExistence type="inferred from homology"/>
<evidence type="ECO:0000256" key="3">
    <source>
        <dbReference type="ARBA" id="ARBA00023052"/>
    </source>
</evidence>
<dbReference type="GO" id="GO:0050660">
    <property type="term" value="F:flavin adenine dinucleotide binding"/>
    <property type="evidence" value="ECO:0007669"/>
    <property type="project" value="TreeGrafter"/>
</dbReference>
<dbReference type="GO" id="GO:0030976">
    <property type="term" value="F:thiamine pyrophosphate binding"/>
    <property type="evidence" value="ECO:0007669"/>
    <property type="project" value="InterPro"/>
</dbReference>
<dbReference type="InterPro" id="IPR012000">
    <property type="entry name" value="Thiamin_PyroP_enz_cen_dom"/>
</dbReference>
<dbReference type="PROSITE" id="PS00187">
    <property type="entry name" value="TPP_ENZYMES"/>
    <property type="match status" value="1"/>
</dbReference>
<dbReference type="EMBL" id="CP001614">
    <property type="protein sequence ID" value="ACR14060.1"/>
    <property type="molecule type" value="Genomic_DNA"/>
</dbReference>
<comment type="cofactor">
    <cofactor evidence="1">
        <name>thiamine diphosphate</name>
        <dbReference type="ChEBI" id="CHEBI:58937"/>
    </cofactor>
</comment>
<dbReference type="eggNOG" id="COG0028">
    <property type="taxonomic scope" value="Bacteria"/>
</dbReference>
<keyword evidence="3 4" id="KW-0786">Thiamine pyrophosphate</keyword>
<dbReference type="Proteomes" id="UP000009080">
    <property type="component" value="Chromosome"/>
</dbReference>
<feature type="domain" description="Thiamine pyrophosphate enzyme TPP-binding" evidence="6">
    <location>
        <begin position="450"/>
        <end position="584"/>
    </location>
</feature>
<feature type="domain" description="Thiamine pyrophosphate enzyme N-terminal TPP-binding" evidence="7">
    <location>
        <begin position="20"/>
        <end position="133"/>
    </location>
</feature>
<dbReference type="GO" id="GO:0003984">
    <property type="term" value="F:acetolactate synthase activity"/>
    <property type="evidence" value="ECO:0007669"/>
    <property type="project" value="TreeGrafter"/>
</dbReference>
<evidence type="ECO:0000259" key="7">
    <source>
        <dbReference type="Pfam" id="PF02776"/>
    </source>
</evidence>
<dbReference type="PANTHER" id="PTHR18968">
    <property type="entry name" value="THIAMINE PYROPHOSPHATE ENZYMES"/>
    <property type="match status" value="1"/>
</dbReference>
<dbReference type="PANTHER" id="PTHR18968:SF13">
    <property type="entry name" value="ACETOLACTATE SYNTHASE CATALYTIC SUBUNIT, MITOCHONDRIAL"/>
    <property type="match status" value="1"/>
</dbReference>
<dbReference type="AlphaFoldDB" id="C5BQM9"/>
<name>C5BQM9_TERTT</name>
<gene>
    <name evidence="8" type="ordered locus">TERTU_3370</name>
</gene>
<dbReference type="GO" id="GO:0005948">
    <property type="term" value="C:acetolactate synthase complex"/>
    <property type="evidence" value="ECO:0007669"/>
    <property type="project" value="TreeGrafter"/>
</dbReference>
<dbReference type="Gene3D" id="3.40.50.970">
    <property type="match status" value="2"/>
</dbReference>
<organism evidence="8 9">
    <name type="scientific">Teredinibacter turnerae (strain ATCC 39867 / T7901)</name>
    <dbReference type="NCBI Taxonomy" id="377629"/>
    <lineage>
        <taxon>Bacteria</taxon>
        <taxon>Pseudomonadati</taxon>
        <taxon>Pseudomonadota</taxon>
        <taxon>Gammaproteobacteria</taxon>
        <taxon>Cellvibrionales</taxon>
        <taxon>Cellvibrionaceae</taxon>
        <taxon>Teredinibacter</taxon>
    </lineage>
</organism>
<dbReference type="Pfam" id="PF02776">
    <property type="entry name" value="TPP_enzyme_N"/>
    <property type="match status" value="1"/>
</dbReference>
<comment type="similarity">
    <text evidence="2 4">Belongs to the TPP enzyme family.</text>
</comment>
<dbReference type="Pfam" id="PF02775">
    <property type="entry name" value="TPP_enzyme_C"/>
    <property type="match status" value="1"/>
</dbReference>
<feature type="domain" description="Thiamine pyrophosphate enzyme central" evidence="5">
    <location>
        <begin position="221"/>
        <end position="352"/>
    </location>
</feature>
<evidence type="ECO:0000256" key="2">
    <source>
        <dbReference type="ARBA" id="ARBA00007812"/>
    </source>
</evidence>
<accession>C5BQM9</accession>
<dbReference type="InterPro" id="IPR012001">
    <property type="entry name" value="Thiamin_PyroP_enz_TPP-bd_dom"/>
</dbReference>
<dbReference type="GO" id="GO:0009099">
    <property type="term" value="P:L-valine biosynthetic process"/>
    <property type="evidence" value="ECO:0007669"/>
    <property type="project" value="TreeGrafter"/>
</dbReference>
<dbReference type="Pfam" id="PF00205">
    <property type="entry name" value="TPP_enzyme_M"/>
    <property type="match status" value="1"/>
</dbReference>
<dbReference type="GO" id="GO:0000287">
    <property type="term" value="F:magnesium ion binding"/>
    <property type="evidence" value="ECO:0007669"/>
    <property type="project" value="InterPro"/>
</dbReference>
<dbReference type="RefSeq" id="WP_015820176.1">
    <property type="nucleotide sequence ID" value="NC_012997.1"/>
</dbReference>
<dbReference type="GO" id="GO:0009097">
    <property type="term" value="P:isoleucine biosynthetic process"/>
    <property type="evidence" value="ECO:0007669"/>
    <property type="project" value="TreeGrafter"/>
</dbReference>
<dbReference type="Gene3D" id="3.40.50.1220">
    <property type="entry name" value="TPP-binding domain"/>
    <property type="match status" value="1"/>
</dbReference>